<protein>
    <submittedName>
        <fullName evidence="1">Uncharacterized protein</fullName>
    </submittedName>
</protein>
<evidence type="ECO:0000313" key="2">
    <source>
        <dbReference type="Proteomes" id="UP001165135"/>
    </source>
</evidence>
<evidence type="ECO:0000313" key="1">
    <source>
        <dbReference type="EMBL" id="GLY72749.1"/>
    </source>
</evidence>
<proteinExistence type="predicted"/>
<dbReference type="AlphaFoldDB" id="A0A9W6RBW0"/>
<organism evidence="1 2">
    <name type="scientific">Actinoallomurus iriomotensis</name>
    <dbReference type="NCBI Taxonomy" id="478107"/>
    <lineage>
        <taxon>Bacteria</taxon>
        <taxon>Bacillati</taxon>
        <taxon>Actinomycetota</taxon>
        <taxon>Actinomycetes</taxon>
        <taxon>Streptosporangiales</taxon>
        <taxon>Thermomonosporaceae</taxon>
        <taxon>Actinoallomurus</taxon>
    </lineage>
</organism>
<gene>
    <name evidence="1" type="ORF">Airi01_010160</name>
</gene>
<comment type="caution">
    <text evidence="1">The sequence shown here is derived from an EMBL/GenBank/DDBJ whole genome shotgun (WGS) entry which is preliminary data.</text>
</comment>
<dbReference type="EMBL" id="BSTJ01000001">
    <property type="protein sequence ID" value="GLY72749.1"/>
    <property type="molecule type" value="Genomic_DNA"/>
</dbReference>
<sequence length="94" mass="10705">MEMSDGRLFLLRRWGRRAYLVLVDSGDVSALQTSQHWLRYDRDIELLLIAEASRRLTTRSGDQETMESVMALLERQQHVAACRALDVPVEACGA</sequence>
<dbReference type="Proteomes" id="UP001165135">
    <property type="component" value="Unassembled WGS sequence"/>
</dbReference>
<name>A0A9W6RBW0_9ACTN</name>
<accession>A0A9W6RBW0</accession>
<reference evidence="1" key="1">
    <citation type="submission" date="2023-03" db="EMBL/GenBank/DDBJ databases">
        <title>Actinoallomurus iriomotensis NBRC 103681.</title>
        <authorList>
            <person name="Ichikawa N."/>
            <person name="Sato H."/>
            <person name="Tonouchi N."/>
        </authorList>
    </citation>
    <scope>NUCLEOTIDE SEQUENCE</scope>
    <source>
        <strain evidence="1">NBRC 103681</strain>
    </source>
</reference>